<dbReference type="OrthoDB" id="5137645at2759"/>
<organism evidence="2 3">
    <name type="scientific">Epichloe festucae (strain Fl1)</name>
    <dbReference type="NCBI Taxonomy" id="877507"/>
    <lineage>
        <taxon>Eukaryota</taxon>
        <taxon>Fungi</taxon>
        <taxon>Dikarya</taxon>
        <taxon>Ascomycota</taxon>
        <taxon>Pezizomycotina</taxon>
        <taxon>Sordariomycetes</taxon>
        <taxon>Hypocreomycetidae</taxon>
        <taxon>Hypocreales</taxon>
        <taxon>Clavicipitaceae</taxon>
        <taxon>Epichloe</taxon>
    </lineage>
</organism>
<reference evidence="2 3" key="1">
    <citation type="journal article" date="2018" name="PLoS Genet.">
        <title>Repeat elements organise 3D genome structure and mediate transcription in the filamentous fungus Epichloe festucae.</title>
        <authorList>
            <person name="Winter D.J."/>
            <person name="Ganley A.R.D."/>
            <person name="Young C.A."/>
            <person name="Liachko I."/>
            <person name="Schardl C.L."/>
            <person name="Dupont P.Y."/>
            <person name="Berry D."/>
            <person name="Ram A."/>
            <person name="Scott B."/>
            <person name="Cox M.P."/>
        </authorList>
    </citation>
    <scope>NUCLEOTIDE SEQUENCE [LARGE SCALE GENOMIC DNA]</scope>
    <source>
        <strain evidence="2 3">Fl1</strain>
    </source>
</reference>
<keyword evidence="3" id="KW-1185">Reference proteome</keyword>
<keyword evidence="1" id="KW-0732">Signal</keyword>
<accession>A0A7S9KRM3</accession>
<feature type="signal peptide" evidence="1">
    <location>
        <begin position="1"/>
        <end position="16"/>
    </location>
</feature>
<evidence type="ECO:0008006" key="4">
    <source>
        <dbReference type="Google" id="ProtNLM"/>
    </source>
</evidence>
<evidence type="ECO:0000256" key="1">
    <source>
        <dbReference type="SAM" id="SignalP"/>
    </source>
</evidence>
<proteinExistence type="predicted"/>
<protein>
    <recommendedName>
        <fullName evidence="4">Secreted protein</fullName>
    </recommendedName>
</protein>
<dbReference type="EMBL" id="CP031387">
    <property type="protein sequence ID" value="QPG99522.1"/>
    <property type="molecule type" value="Genomic_DNA"/>
</dbReference>
<evidence type="ECO:0000313" key="3">
    <source>
        <dbReference type="Proteomes" id="UP000594364"/>
    </source>
</evidence>
<sequence length="306" mass="32013">MRFITSVAGFAAIASAHSLIGLGADVDVNADVEVAAIAHAKVDVNADIDLNLAREKHSGYKCPKTMSYCPWTKSCACAPGQTLDLVANICVGDILTGAWPEPDVSVFATVDVKLGTFCAASPTKIVKYDPHHEYCQASLDTVTFCASADIELEIAAQVEIDLNANISADLKNVCAGLNGLYLESLVDAVIAFNTDILGLATISADVQANLSLGLLKIVNGLTCKLGLGRCNFDCVAHCAKGCKNYIDVDAEIGAEINGLVGLCILPNVVLTINAAKHVVAHVIDGLLCLVGGIVKSLLSTFDCHCH</sequence>
<gene>
    <name evidence="2" type="ORF">C2857_001980</name>
</gene>
<evidence type="ECO:0000313" key="2">
    <source>
        <dbReference type="EMBL" id="QPG99522.1"/>
    </source>
</evidence>
<feature type="chain" id="PRO_5034153397" description="Secreted protein" evidence="1">
    <location>
        <begin position="17"/>
        <end position="306"/>
    </location>
</feature>
<dbReference type="AlphaFoldDB" id="A0A7S9KRM3"/>
<dbReference type="Proteomes" id="UP000594364">
    <property type="component" value="Chromosome 3"/>
</dbReference>
<name>A0A7S9KRM3_EPIFF</name>